<organism evidence="2 3">
    <name type="scientific">Chryseobacterium caseinilyticum</name>
    <dbReference type="NCBI Taxonomy" id="2771428"/>
    <lineage>
        <taxon>Bacteria</taxon>
        <taxon>Pseudomonadati</taxon>
        <taxon>Bacteroidota</taxon>
        <taxon>Flavobacteriia</taxon>
        <taxon>Flavobacteriales</taxon>
        <taxon>Weeksellaceae</taxon>
        <taxon>Chryseobacterium group</taxon>
        <taxon>Chryseobacterium</taxon>
    </lineage>
</organism>
<evidence type="ECO:0000256" key="1">
    <source>
        <dbReference type="SAM" id="MobiDB-lite"/>
    </source>
</evidence>
<dbReference type="RefSeq" id="WP_191735657.1">
    <property type="nucleotide sequence ID" value="NZ_JACYFS010000001.1"/>
</dbReference>
<proteinExistence type="predicted"/>
<keyword evidence="3" id="KW-1185">Reference proteome</keyword>
<reference evidence="2 3" key="1">
    <citation type="submission" date="2020-09" db="EMBL/GenBank/DDBJ databases">
        <title>Genome seq and assembly of Chryseobacterium sp.</title>
        <authorList>
            <person name="Chhetri G."/>
        </authorList>
    </citation>
    <scope>NUCLEOTIDE SEQUENCE [LARGE SCALE GENOMIC DNA]</scope>
    <source>
        <strain evidence="2 3">GCR10</strain>
    </source>
</reference>
<accession>A0ABR8Z9P9</accession>
<dbReference type="Proteomes" id="UP000637299">
    <property type="component" value="Unassembled WGS sequence"/>
</dbReference>
<dbReference type="EMBL" id="JACYFS010000001">
    <property type="protein sequence ID" value="MBD8081976.1"/>
    <property type="molecule type" value="Genomic_DNA"/>
</dbReference>
<sequence>MASTSETGHAKNIANFQTLIEFVKGYGAAYNPSKQSIQLPALLALKASADSEMANTLSKKNIYKNKVDERQLAFSNIGTLASRLVNALEITDAPAGSIKNAKSFRQKILGKRATPTKDSTDPNAPDPKTNSVSQKSFDQIIEHLSGLKSVLETEPSYAPNETELQVATITAKIQDLRDKTTAVNTALAELSTSRISRNKILYTEENSIYETATAVKKYIKSVFGATSPEFKQVSGLKIKGLKK</sequence>
<evidence type="ECO:0000313" key="2">
    <source>
        <dbReference type="EMBL" id="MBD8081976.1"/>
    </source>
</evidence>
<gene>
    <name evidence="2" type="ORF">IC610_06000</name>
</gene>
<comment type="caution">
    <text evidence="2">The sequence shown here is derived from an EMBL/GenBank/DDBJ whole genome shotgun (WGS) entry which is preliminary data.</text>
</comment>
<evidence type="ECO:0000313" key="3">
    <source>
        <dbReference type="Proteomes" id="UP000637299"/>
    </source>
</evidence>
<name>A0ABR8Z9P9_9FLAO</name>
<feature type="region of interest" description="Disordered" evidence="1">
    <location>
        <begin position="110"/>
        <end position="134"/>
    </location>
</feature>
<protein>
    <submittedName>
        <fullName evidence="2">Uncharacterized protein</fullName>
    </submittedName>
</protein>